<dbReference type="Proteomes" id="UP000287996">
    <property type="component" value="Unassembled WGS sequence"/>
</dbReference>
<evidence type="ECO:0000256" key="2">
    <source>
        <dbReference type="ARBA" id="ARBA00005417"/>
    </source>
</evidence>
<dbReference type="InterPro" id="IPR027417">
    <property type="entry name" value="P-loop_NTPase"/>
</dbReference>
<dbReference type="RefSeq" id="WP_126841685.1">
    <property type="nucleotide sequence ID" value="NZ_PIQH01000004.1"/>
</dbReference>
<dbReference type="GO" id="GO:0005886">
    <property type="term" value="C:plasma membrane"/>
    <property type="evidence" value="ECO:0007669"/>
    <property type="project" value="UniProtKB-SubCell"/>
</dbReference>
<keyword evidence="11" id="KW-1185">Reference proteome</keyword>
<dbReference type="PROSITE" id="PS50893">
    <property type="entry name" value="ABC_TRANSPORTER_2"/>
    <property type="match status" value="1"/>
</dbReference>
<dbReference type="GO" id="GO:0005524">
    <property type="term" value="F:ATP binding"/>
    <property type="evidence" value="ECO:0007669"/>
    <property type="project" value="UniProtKB-KW"/>
</dbReference>
<keyword evidence="3" id="KW-0813">Transport</keyword>
<keyword evidence="8" id="KW-0472">Membrane</keyword>
<dbReference type="PANTHER" id="PTHR43297">
    <property type="entry name" value="OLIGOPEPTIDE TRANSPORT ATP-BINDING PROTEIN APPD"/>
    <property type="match status" value="1"/>
</dbReference>
<reference evidence="10 11" key="1">
    <citation type="journal article" date="2011" name="Front. Microbiol.">
        <title>Genomic signatures of strain selection and enhancement in Bacillus atrophaeus var. globigii, a historical biowarfare simulant.</title>
        <authorList>
            <person name="Gibbons H.S."/>
            <person name="Broomall S.M."/>
            <person name="McNew L.A."/>
            <person name="Daligault H."/>
            <person name="Chapman C."/>
            <person name="Bruce D."/>
            <person name="Karavis M."/>
            <person name="Krepps M."/>
            <person name="McGregor P.A."/>
            <person name="Hong C."/>
            <person name="Park K.H."/>
            <person name="Akmal A."/>
            <person name="Feldman A."/>
            <person name="Lin J.S."/>
            <person name="Chang W.E."/>
            <person name="Higgs B.W."/>
            <person name="Demirev P."/>
            <person name="Lindquist J."/>
            <person name="Liem A."/>
            <person name="Fochler E."/>
            <person name="Read T.D."/>
            <person name="Tapia R."/>
            <person name="Johnson S."/>
            <person name="Bishop-Lilly K.A."/>
            <person name="Detter C."/>
            <person name="Han C."/>
            <person name="Sozhamannan S."/>
            <person name="Rosenzweig C.N."/>
            <person name="Skowronski E.W."/>
        </authorList>
    </citation>
    <scope>NUCLEOTIDE SEQUENCE [LARGE SCALE GENOMIC DNA]</scope>
    <source>
        <strain evidence="10 11">CC-PW-9</strain>
    </source>
</reference>
<keyword evidence="6" id="KW-0547">Nucleotide-binding</keyword>
<keyword evidence="5" id="KW-0997">Cell inner membrane</keyword>
<dbReference type="Pfam" id="PF08352">
    <property type="entry name" value="oligo_HPY"/>
    <property type="match status" value="1"/>
</dbReference>
<organism evidence="10 11">
    <name type="scientific">Idiomarina tyrosinivorans</name>
    <dbReference type="NCBI Taxonomy" id="1445662"/>
    <lineage>
        <taxon>Bacteria</taxon>
        <taxon>Pseudomonadati</taxon>
        <taxon>Pseudomonadota</taxon>
        <taxon>Gammaproteobacteria</taxon>
        <taxon>Alteromonadales</taxon>
        <taxon>Idiomarinaceae</taxon>
        <taxon>Idiomarina</taxon>
    </lineage>
</organism>
<dbReference type="AlphaFoldDB" id="A0A432ZRT7"/>
<evidence type="ECO:0000256" key="8">
    <source>
        <dbReference type="ARBA" id="ARBA00023136"/>
    </source>
</evidence>
<dbReference type="InterPro" id="IPR003593">
    <property type="entry name" value="AAA+_ATPase"/>
</dbReference>
<proteinExistence type="inferred from homology"/>
<dbReference type="OrthoDB" id="9784450at2"/>
<evidence type="ECO:0000256" key="5">
    <source>
        <dbReference type="ARBA" id="ARBA00022519"/>
    </source>
</evidence>
<protein>
    <submittedName>
        <fullName evidence="10">Peptide ABC transporter ATP-binding protein</fullName>
    </submittedName>
</protein>
<comment type="caution">
    <text evidence="10">The sequence shown here is derived from an EMBL/GenBank/DDBJ whole genome shotgun (WGS) entry which is preliminary data.</text>
</comment>
<gene>
    <name evidence="10" type="ORF">CWI84_06075</name>
</gene>
<dbReference type="PANTHER" id="PTHR43297:SF4">
    <property type="entry name" value="PUTRESCINE EXPORT SYSTEM ATP-BINDING PROTEIN SAPD"/>
    <property type="match status" value="1"/>
</dbReference>
<keyword evidence="4" id="KW-1003">Cell membrane</keyword>
<dbReference type="EMBL" id="PIQH01000004">
    <property type="protein sequence ID" value="RUO80624.1"/>
    <property type="molecule type" value="Genomic_DNA"/>
</dbReference>
<dbReference type="SMART" id="SM00382">
    <property type="entry name" value="AAA"/>
    <property type="match status" value="1"/>
</dbReference>
<dbReference type="GO" id="GO:0015833">
    <property type="term" value="P:peptide transport"/>
    <property type="evidence" value="ECO:0007669"/>
    <property type="project" value="InterPro"/>
</dbReference>
<comment type="similarity">
    <text evidence="2">Belongs to the ABC transporter superfamily.</text>
</comment>
<dbReference type="InterPro" id="IPR013563">
    <property type="entry name" value="Oligopep_ABC_C"/>
</dbReference>
<dbReference type="InterPro" id="IPR003439">
    <property type="entry name" value="ABC_transporter-like_ATP-bd"/>
</dbReference>
<accession>A0A432ZRT7</accession>
<feature type="domain" description="ABC transporter" evidence="9">
    <location>
        <begin position="6"/>
        <end position="260"/>
    </location>
</feature>
<evidence type="ECO:0000259" key="9">
    <source>
        <dbReference type="PROSITE" id="PS50893"/>
    </source>
</evidence>
<comment type="subcellular location">
    <subcellularLocation>
        <location evidence="1">Cell inner membrane</location>
        <topology evidence="1">Peripheral membrane protein</topology>
    </subcellularLocation>
</comment>
<evidence type="ECO:0000256" key="3">
    <source>
        <dbReference type="ARBA" id="ARBA00022448"/>
    </source>
</evidence>
<evidence type="ECO:0000313" key="10">
    <source>
        <dbReference type="EMBL" id="RUO80624.1"/>
    </source>
</evidence>
<evidence type="ECO:0000256" key="1">
    <source>
        <dbReference type="ARBA" id="ARBA00004417"/>
    </source>
</evidence>
<name>A0A432ZRT7_9GAMM</name>
<sequence length="331" mass="37319">MYLLDIRNLSIEMTSPKGKRVKILDKVNLRVHAGEIHSVVGESGSGKSLLAKAILGFINPRWTVTADRLWWNGKDLLSLTPKQRRQVSGRDMAMIFQNPNSYLDPNSTVGEQLAEAIPAGDVRGTFLRRRVDRRTRVKRLLHRVGVRDHEGIMESYPFELSEGIAQKVSIAMAVAHRPKLLIADEPTTAMESSTRGQIYKLLARLSYLQDMSVLLITQDIGSIIPESQHVTMLYCGQLMESGPKDAILNNPRHPYTDSMIRMSMQRLDDLPHKSRLPTLPGSIPTLEHMPIGCRLGPRCPKARKECVQVPRVSKHEQHSFHCHFPLAEDDS</sequence>
<dbReference type="Pfam" id="PF00005">
    <property type="entry name" value="ABC_tran"/>
    <property type="match status" value="1"/>
</dbReference>
<dbReference type="CDD" id="cd03257">
    <property type="entry name" value="ABC_NikE_OppD_transporters"/>
    <property type="match status" value="1"/>
</dbReference>
<dbReference type="Gene3D" id="3.40.50.300">
    <property type="entry name" value="P-loop containing nucleotide triphosphate hydrolases"/>
    <property type="match status" value="1"/>
</dbReference>
<evidence type="ECO:0000256" key="7">
    <source>
        <dbReference type="ARBA" id="ARBA00022840"/>
    </source>
</evidence>
<evidence type="ECO:0000256" key="6">
    <source>
        <dbReference type="ARBA" id="ARBA00022741"/>
    </source>
</evidence>
<dbReference type="NCBIfam" id="TIGR01727">
    <property type="entry name" value="oligo_HPY"/>
    <property type="match status" value="1"/>
</dbReference>
<dbReference type="SUPFAM" id="SSF52540">
    <property type="entry name" value="P-loop containing nucleoside triphosphate hydrolases"/>
    <property type="match status" value="1"/>
</dbReference>
<keyword evidence="7 10" id="KW-0067">ATP-binding</keyword>
<evidence type="ECO:0000313" key="11">
    <source>
        <dbReference type="Proteomes" id="UP000287996"/>
    </source>
</evidence>
<dbReference type="GO" id="GO:0016887">
    <property type="term" value="F:ATP hydrolysis activity"/>
    <property type="evidence" value="ECO:0007669"/>
    <property type="project" value="InterPro"/>
</dbReference>
<dbReference type="InterPro" id="IPR050388">
    <property type="entry name" value="ABC_Ni/Peptide_Import"/>
</dbReference>
<evidence type="ECO:0000256" key="4">
    <source>
        <dbReference type="ARBA" id="ARBA00022475"/>
    </source>
</evidence>